<keyword evidence="4" id="KW-1185">Reference proteome</keyword>
<proteinExistence type="inferred from homology"/>
<dbReference type="PANTHER" id="PTHR42928">
    <property type="entry name" value="TRICARBOXYLATE-BINDING PROTEIN"/>
    <property type="match status" value="1"/>
</dbReference>
<evidence type="ECO:0000256" key="1">
    <source>
        <dbReference type="ARBA" id="ARBA00006987"/>
    </source>
</evidence>
<evidence type="ECO:0000313" key="3">
    <source>
        <dbReference type="EMBL" id="ARP86681.1"/>
    </source>
</evidence>
<accession>A0A1W6Z0A9</accession>
<keyword evidence="2" id="KW-0732">Signal</keyword>
<dbReference type="SUPFAM" id="SSF53850">
    <property type="entry name" value="Periplasmic binding protein-like II"/>
    <property type="match status" value="1"/>
</dbReference>
<dbReference type="InterPro" id="IPR005064">
    <property type="entry name" value="BUG"/>
</dbReference>
<dbReference type="Pfam" id="PF03401">
    <property type="entry name" value="TctC"/>
    <property type="match status" value="1"/>
</dbReference>
<dbReference type="EMBL" id="CP021109">
    <property type="protein sequence ID" value="ARP86681.1"/>
    <property type="molecule type" value="Genomic_DNA"/>
</dbReference>
<dbReference type="PIRSF" id="PIRSF017082">
    <property type="entry name" value="YflP"/>
    <property type="match status" value="1"/>
</dbReference>
<dbReference type="Proteomes" id="UP000194139">
    <property type="component" value="Chromosome"/>
</dbReference>
<dbReference type="Gene3D" id="3.40.190.150">
    <property type="entry name" value="Bordetella uptake gene, domain 1"/>
    <property type="match status" value="1"/>
</dbReference>
<dbReference type="CDD" id="cd13578">
    <property type="entry name" value="PBP2_Bug27"/>
    <property type="match status" value="1"/>
</dbReference>
<dbReference type="Gene3D" id="3.40.190.10">
    <property type="entry name" value="Periplasmic binding protein-like II"/>
    <property type="match status" value="1"/>
</dbReference>
<sequence>MRRFLSCAVAALGFTLAALAGSPATAAGAYPDKPVTLLIPYPPGGSADMLARPLSAILQARWGQPLVLEYKAGAGGTIATSQLARSKPDGYTLIMVLAAHAINPSLYAKLPYDTRKDFAPVSLVATLPMLVSAPLSTPANNMSEVVAYAKSHPGELTFASAGPGNTSHLAGEMFKSATGINMLHVPYKGSGPAVVALLGGEVSMMFDSFSTSYPQVQSGKLKALAVTGEKRSPLLPNVPTVAESAVPGFVVNGWYGVLAPAGTPAAIVDKLSADIAQALKDPALNRQLAAAGYEPVGSTPKEFAQYIDRELDRWGAAVKAAGVKIGD</sequence>
<reference evidence="3 4" key="1">
    <citation type="submission" date="2017-05" db="EMBL/GenBank/DDBJ databases">
        <title>Complete and WGS of Bordetella genogroups.</title>
        <authorList>
            <person name="Spilker T."/>
            <person name="LiPuma J."/>
        </authorList>
    </citation>
    <scope>NUCLEOTIDE SEQUENCE [LARGE SCALE GENOMIC DNA]</scope>
    <source>
        <strain evidence="3 4">AU17164</strain>
    </source>
</reference>
<name>A0A1W6Z0A9_9BORD</name>
<dbReference type="InterPro" id="IPR042100">
    <property type="entry name" value="Bug_dom1"/>
</dbReference>
<feature type="chain" id="PRO_5012890730" evidence="2">
    <location>
        <begin position="21"/>
        <end position="327"/>
    </location>
</feature>
<comment type="similarity">
    <text evidence="1">Belongs to the UPF0065 (bug) family.</text>
</comment>
<feature type="signal peptide" evidence="2">
    <location>
        <begin position="1"/>
        <end position="20"/>
    </location>
</feature>
<dbReference type="PANTHER" id="PTHR42928:SF5">
    <property type="entry name" value="BLR1237 PROTEIN"/>
    <property type="match status" value="1"/>
</dbReference>
<evidence type="ECO:0000256" key="2">
    <source>
        <dbReference type="SAM" id="SignalP"/>
    </source>
</evidence>
<gene>
    <name evidence="3" type="ORF">CAL13_11015</name>
</gene>
<dbReference type="AlphaFoldDB" id="A0A1W6Z0A9"/>
<organism evidence="3 4">
    <name type="scientific">Bordetella genomosp. 9</name>
    <dbReference type="NCBI Taxonomy" id="1416803"/>
    <lineage>
        <taxon>Bacteria</taxon>
        <taxon>Pseudomonadati</taxon>
        <taxon>Pseudomonadota</taxon>
        <taxon>Betaproteobacteria</taxon>
        <taxon>Burkholderiales</taxon>
        <taxon>Alcaligenaceae</taxon>
        <taxon>Bordetella</taxon>
    </lineage>
</organism>
<evidence type="ECO:0000313" key="4">
    <source>
        <dbReference type="Proteomes" id="UP000194139"/>
    </source>
</evidence>
<dbReference type="RefSeq" id="WP_086072405.1">
    <property type="nucleotide sequence ID" value="NZ_CP021109.1"/>
</dbReference>
<protein>
    <submittedName>
        <fullName evidence="3">MFS transporter</fullName>
    </submittedName>
</protein>